<reference evidence="2 3" key="1">
    <citation type="submission" date="2023-10" db="EMBL/GenBank/DDBJ databases">
        <title>Genomes of two closely related lineages of the louse Polyplax serrata with different host specificities.</title>
        <authorList>
            <person name="Martinu J."/>
            <person name="Tarabai H."/>
            <person name="Stefka J."/>
            <person name="Hypsa V."/>
        </authorList>
    </citation>
    <scope>NUCLEOTIDE SEQUENCE [LARGE SCALE GENOMIC DNA]</scope>
    <source>
        <strain evidence="2">HR10_N</strain>
    </source>
</reference>
<dbReference type="AlphaFoldDB" id="A0AAN8S9P9"/>
<feature type="region of interest" description="Disordered" evidence="1">
    <location>
        <begin position="62"/>
        <end position="82"/>
    </location>
</feature>
<evidence type="ECO:0000313" key="2">
    <source>
        <dbReference type="EMBL" id="KAK6632968.1"/>
    </source>
</evidence>
<protein>
    <submittedName>
        <fullName evidence="2">Uncharacterized protein</fullName>
    </submittedName>
</protein>
<comment type="caution">
    <text evidence="2">The sequence shown here is derived from an EMBL/GenBank/DDBJ whole genome shotgun (WGS) entry which is preliminary data.</text>
</comment>
<evidence type="ECO:0000256" key="1">
    <source>
        <dbReference type="SAM" id="MobiDB-lite"/>
    </source>
</evidence>
<name>A0AAN8S9P9_POLSC</name>
<organism evidence="2 3">
    <name type="scientific">Polyplax serrata</name>
    <name type="common">Common mouse louse</name>
    <dbReference type="NCBI Taxonomy" id="468196"/>
    <lineage>
        <taxon>Eukaryota</taxon>
        <taxon>Metazoa</taxon>
        <taxon>Ecdysozoa</taxon>
        <taxon>Arthropoda</taxon>
        <taxon>Hexapoda</taxon>
        <taxon>Insecta</taxon>
        <taxon>Pterygota</taxon>
        <taxon>Neoptera</taxon>
        <taxon>Paraneoptera</taxon>
        <taxon>Psocodea</taxon>
        <taxon>Troctomorpha</taxon>
        <taxon>Phthiraptera</taxon>
        <taxon>Anoplura</taxon>
        <taxon>Polyplacidae</taxon>
        <taxon>Polyplax</taxon>
    </lineage>
</organism>
<feature type="region of interest" description="Disordered" evidence="1">
    <location>
        <begin position="1"/>
        <end position="20"/>
    </location>
</feature>
<sequence>MKVEGRRISVETRQRKRRSQPLGHFRVRIKEKCPVWRCQQFALKGQCVAAMVKPPSHGRSFVADAAGTNRKPNHISDNGLLS</sequence>
<evidence type="ECO:0000313" key="3">
    <source>
        <dbReference type="Proteomes" id="UP001372834"/>
    </source>
</evidence>
<dbReference type="EMBL" id="JAWJWE010000006">
    <property type="protein sequence ID" value="KAK6632968.1"/>
    <property type="molecule type" value="Genomic_DNA"/>
</dbReference>
<proteinExistence type="predicted"/>
<feature type="compositionally biased region" description="Basic and acidic residues" evidence="1">
    <location>
        <begin position="1"/>
        <end position="13"/>
    </location>
</feature>
<accession>A0AAN8S9P9</accession>
<dbReference type="Proteomes" id="UP001372834">
    <property type="component" value="Unassembled WGS sequence"/>
</dbReference>
<gene>
    <name evidence="2" type="ORF">RUM43_012711</name>
</gene>